<evidence type="ECO:0000313" key="3">
    <source>
        <dbReference type="WBParaSite" id="nOo.2.0.1.t02447-RA"/>
    </source>
</evidence>
<evidence type="ECO:0000313" key="2">
    <source>
        <dbReference type="Proteomes" id="UP000271087"/>
    </source>
</evidence>
<sequence>MIVQYVQSHACKYFVDSIDKWEICFDYYAARKISFQMKAISRSHFIDWLKPLQFVISAHPAIGKRTFAVICIDHQSTLHTDIRHVCARLNASSEARSLYSSETSDNWNDVPVVKVSVHNPDISNNPIIAVYWDHSYKYNRFKEHPERSPTKAEIEAVSLALKQAVFQMNLPRVRIITNSKFVWKHFGKTSLWWSLDEFLQQNSTMFRFCSAEAGDLYRLLHMIDARIEYSSSTDEATKRFCKNLIGKKISERKSDTIPENRTTSQASVIKTISIKEKEKNADILIQETSSEVNSKINVSNNVLSDNVPVVYTCGVLHIEGNEKKYMKAGYGVYWPHAQELGIGKRYNFFPITLVRCQLQAIIDALQQAVQQNYRSIVLRTDCVSFLVHHSRQWLKANGSYVRYHDQYLRIMDLCEDIKVRFQPFKANDRVASSQAEALAENGVCLPVPSRRSQKNMYSNKTSSATNVKCSM</sequence>
<dbReference type="InterPro" id="IPR012337">
    <property type="entry name" value="RNaseH-like_sf"/>
</dbReference>
<dbReference type="STRING" id="42157.A0A182E392"/>
<dbReference type="Proteomes" id="UP000271087">
    <property type="component" value="Unassembled WGS sequence"/>
</dbReference>
<protein>
    <submittedName>
        <fullName evidence="3">RNase H domain-containing protein</fullName>
    </submittedName>
</protein>
<gene>
    <name evidence="1" type="ORF">NOO_LOCUS2447</name>
</gene>
<name>A0A182E392_ONCOC</name>
<dbReference type="EMBL" id="UYRW01000385">
    <property type="protein sequence ID" value="VDK66323.1"/>
    <property type="molecule type" value="Genomic_DNA"/>
</dbReference>
<dbReference type="AlphaFoldDB" id="A0A182E392"/>
<dbReference type="SUPFAM" id="SSF53098">
    <property type="entry name" value="Ribonuclease H-like"/>
    <property type="match status" value="2"/>
</dbReference>
<organism evidence="3">
    <name type="scientific">Onchocerca ochengi</name>
    <name type="common">Filarial nematode worm</name>
    <dbReference type="NCBI Taxonomy" id="42157"/>
    <lineage>
        <taxon>Eukaryota</taxon>
        <taxon>Metazoa</taxon>
        <taxon>Ecdysozoa</taxon>
        <taxon>Nematoda</taxon>
        <taxon>Chromadorea</taxon>
        <taxon>Rhabditida</taxon>
        <taxon>Spirurina</taxon>
        <taxon>Spiruromorpha</taxon>
        <taxon>Filarioidea</taxon>
        <taxon>Onchocercidae</taxon>
        <taxon>Onchocerca</taxon>
    </lineage>
</organism>
<accession>A0A182E392</accession>
<proteinExistence type="predicted"/>
<dbReference type="GO" id="GO:0003676">
    <property type="term" value="F:nucleic acid binding"/>
    <property type="evidence" value="ECO:0007669"/>
    <property type="project" value="InterPro"/>
</dbReference>
<reference evidence="1 2" key="2">
    <citation type="submission" date="2018-08" db="EMBL/GenBank/DDBJ databases">
        <authorList>
            <person name="Laetsch R D."/>
            <person name="Stevens L."/>
            <person name="Kumar S."/>
            <person name="Blaxter L. M."/>
        </authorList>
    </citation>
    <scope>NUCLEOTIDE SEQUENCE [LARGE SCALE GENOMIC DNA]</scope>
</reference>
<dbReference type="Gene3D" id="3.30.420.10">
    <property type="entry name" value="Ribonuclease H-like superfamily/Ribonuclease H"/>
    <property type="match status" value="1"/>
</dbReference>
<reference evidence="3" key="1">
    <citation type="submission" date="2016-06" db="UniProtKB">
        <authorList>
            <consortium name="WormBaseParasite"/>
        </authorList>
    </citation>
    <scope>IDENTIFICATION</scope>
</reference>
<dbReference type="InterPro" id="IPR036397">
    <property type="entry name" value="RNaseH_sf"/>
</dbReference>
<evidence type="ECO:0000313" key="1">
    <source>
        <dbReference type="EMBL" id="VDK66323.1"/>
    </source>
</evidence>
<dbReference type="WBParaSite" id="nOo.2.0.1.t02447-RA">
    <property type="protein sequence ID" value="nOo.2.0.1.t02447-RA"/>
    <property type="gene ID" value="nOo.2.0.1.g02447"/>
</dbReference>
<dbReference type="OrthoDB" id="407198at2759"/>
<keyword evidence="2" id="KW-1185">Reference proteome</keyword>